<gene>
    <name evidence="1" type="ORF">FIV01_18610</name>
</gene>
<reference evidence="1 2" key="1">
    <citation type="submission" date="2019-10" db="EMBL/GenBank/DDBJ databases">
        <title>Complete genome sequence of Vibrio sp. strain THAF100, isolated from non-filtered water from the water column of tank 6 of a marine aquarium containing stony-coral fragments. Water maintained at 26 degree C.</title>
        <authorList>
            <person name="Ruckert C."/>
            <person name="Franco A."/>
            <person name="Kalinowski J."/>
            <person name="Glaeser S."/>
        </authorList>
    </citation>
    <scope>NUCLEOTIDE SEQUENCE [LARGE SCALE GENOMIC DNA]</scope>
    <source>
        <strain evidence="1 2">THAF100</strain>
        <plasmid evidence="2">pthaf100_a</plasmid>
    </source>
</reference>
<dbReference type="EMBL" id="CP045351">
    <property type="protein sequence ID" value="QFT28410.1"/>
    <property type="molecule type" value="Genomic_DNA"/>
</dbReference>
<keyword evidence="2" id="KW-1185">Reference proteome</keyword>
<evidence type="ECO:0000313" key="1">
    <source>
        <dbReference type="EMBL" id="QFT28410.1"/>
    </source>
</evidence>
<sequence>MPKPIGIRTDEDWDELIQTQRSSKLSVAAFCRQHAINQQAFLRHRDKWQIKCLQDAVEDFVQISPSDQPIKGATTAVREEKPTISLNVGQVNVCFCEKTSPQWVAQLIREVVV</sequence>
<dbReference type="NCBIfam" id="NF047593">
    <property type="entry name" value="IS66_ISAeme5_TnpA"/>
    <property type="match status" value="1"/>
</dbReference>
<evidence type="ECO:0000313" key="2">
    <source>
        <dbReference type="Proteomes" id="UP000326936"/>
    </source>
</evidence>
<proteinExistence type="predicted"/>
<dbReference type="AlphaFoldDB" id="A0A5P9CQC2"/>
<accession>A0A5P9CQC2</accession>
<keyword evidence="1" id="KW-0614">Plasmid</keyword>
<dbReference type="Proteomes" id="UP000326936">
    <property type="component" value="Plasmid pTHAF100_a"/>
</dbReference>
<geneLocation type="plasmid" evidence="2">
    <name>pthaf100_a</name>
</geneLocation>
<evidence type="ECO:0008006" key="3">
    <source>
        <dbReference type="Google" id="ProtNLM"/>
    </source>
</evidence>
<dbReference type="RefSeq" id="WP_415846762.1">
    <property type="nucleotide sequence ID" value="NZ_CBCSDK010000022.1"/>
</dbReference>
<name>A0A5P9CQC2_9VIBR</name>
<protein>
    <recommendedName>
        <fullName evidence="3">Transposase</fullName>
    </recommendedName>
</protein>
<dbReference type="KEGG" id="vaq:FIV01_18610"/>
<organism evidence="1 2">
    <name type="scientific">Vibrio aquimaris</name>
    <dbReference type="NCBI Taxonomy" id="2587862"/>
    <lineage>
        <taxon>Bacteria</taxon>
        <taxon>Pseudomonadati</taxon>
        <taxon>Pseudomonadota</taxon>
        <taxon>Gammaproteobacteria</taxon>
        <taxon>Vibrionales</taxon>
        <taxon>Vibrionaceae</taxon>
        <taxon>Vibrio</taxon>
    </lineage>
</organism>